<dbReference type="Proteomes" id="UP000289691">
    <property type="component" value="Unassembled WGS sequence"/>
</dbReference>
<accession>A0A498KSL4</accession>
<sequence>MADGLIFPSSEWFEDYQAKVNSNEEYAEKSAGWGVDFNGDFIFKMTDMPLDDIDVEAMPEHIQDELDQYVSESASGYTGQTFVGLEDGECTDAYLIESEEEVDNGFKLTGTYENWVELTRGNIGAVDGMMSGKFELDGDMQKILQYSDAATLLTECATQVDSVFAHEEFSE</sequence>
<dbReference type="OrthoDB" id="51304at2157"/>
<dbReference type="EMBL" id="RDFA01000011">
    <property type="protein sequence ID" value="RXK46218.1"/>
    <property type="molecule type" value="Genomic_DNA"/>
</dbReference>
<evidence type="ECO:0000313" key="3">
    <source>
        <dbReference type="Proteomes" id="UP000289691"/>
    </source>
</evidence>
<keyword evidence="3" id="KW-1185">Reference proteome</keyword>
<dbReference type="SUPFAM" id="SSF55718">
    <property type="entry name" value="SCP-like"/>
    <property type="match status" value="1"/>
</dbReference>
<dbReference type="Pfam" id="PF02036">
    <property type="entry name" value="SCP2"/>
    <property type="match status" value="1"/>
</dbReference>
<evidence type="ECO:0000259" key="1">
    <source>
        <dbReference type="Pfam" id="PF02036"/>
    </source>
</evidence>
<dbReference type="AlphaFoldDB" id="A0A498KSL4"/>
<feature type="domain" description="SCP2" evidence="1">
    <location>
        <begin position="92"/>
        <end position="148"/>
    </location>
</feature>
<dbReference type="Gene3D" id="3.30.1050.10">
    <property type="entry name" value="SCP2 sterol-binding domain"/>
    <property type="match status" value="1"/>
</dbReference>
<comment type="caution">
    <text evidence="2">The sequence shown here is derived from an EMBL/GenBank/DDBJ whole genome shotgun (WGS) entry which is preliminary data.</text>
</comment>
<reference evidence="2 3" key="1">
    <citation type="submission" date="2019-01" db="EMBL/GenBank/DDBJ databases">
        <title>Halorientalis sp. F13-25 a new haloarchaeum isolated from hypersaline water.</title>
        <authorList>
            <person name="Ana D.-V."/>
            <person name="Cristina S.-P."/>
            <person name="Antonio V."/>
        </authorList>
    </citation>
    <scope>NUCLEOTIDE SEQUENCE [LARGE SCALE GENOMIC DNA]</scope>
    <source>
        <strain evidence="2 3">F13-25</strain>
    </source>
</reference>
<name>A0A498KSL4_9EURY</name>
<gene>
    <name evidence="2" type="ORF">EAF64_20070</name>
</gene>
<dbReference type="InterPro" id="IPR003033">
    <property type="entry name" value="SCP2_sterol-bd_dom"/>
</dbReference>
<proteinExistence type="predicted"/>
<protein>
    <submittedName>
        <fullName evidence="2">Sterol carrier protein</fullName>
    </submittedName>
</protein>
<dbReference type="RefSeq" id="WP_129070762.1">
    <property type="nucleotide sequence ID" value="NZ_RDFA01000011.1"/>
</dbReference>
<evidence type="ECO:0000313" key="2">
    <source>
        <dbReference type="EMBL" id="RXK46218.1"/>
    </source>
</evidence>
<dbReference type="InterPro" id="IPR036527">
    <property type="entry name" value="SCP2_sterol-bd_dom_sf"/>
</dbReference>
<organism evidence="2 3">
    <name type="scientific">Halorientalis pallida</name>
    <dbReference type="NCBI Taxonomy" id="2479928"/>
    <lineage>
        <taxon>Archaea</taxon>
        <taxon>Methanobacteriati</taxon>
        <taxon>Methanobacteriota</taxon>
        <taxon>Stenosarchaea group</taxon>
        <taxon>Halobacteria</taxon>
        <taxon>Halobacteriales</taxon>
        <taxon>Haloarculaceae</taxon>
        <taxon>Halorientalis</taxon>
    </lineage>
</organism>